<dbReference type="EMBL" id="VJMH01000600">
    <property type="protein sequence ID" value="KAF0715332.1"/>
    <property type="molecule type" value="Genomic_DNA"/>
</dbReference>
<name>A0A6A4ZQC5_9STRA</name>
<dbReference type="InterPro" id="IPR021967">
    <property type="entry name" value="Nup98_C"/>
</dbReference>
<comment type="caution">
    <text evidence="2">The sequence shown here is derived from an EMBL/GenBank/DDBJ whole genome shotgun (WGS) entry which is preliminary data.</text>
</comment>
<evidence type="ECO:0000313" key="2">
    <source>
        <dbReference type="EMBL" id="KAF0715332.1"/>
    </source>
</evidence>
<dbReference type="AlphaFoldDB" id="A0A6A4ZQC5"/>
<reference evidence="2" key="1">
    <citation type="submission" date="2019-06" db="EMBL/GenBank/DDBJ databases">
        <title>Genomics analysis of Aphanomyces spp. identifies a new class of oomycete effector associated with host adaptation.</title>
        <authorList>
            <person name="Gaulin E."/>
        </authorList>
    </citation>
    <scope>NUCLEOTIDE SEQUENCE</scope>
    <source>
        <strain evidence="2">CBS 578.67</strain>
    </source>
</reference>
<dbReference type="Pfam" id="PF12110">
    <property type="entry name" value="Nup96"/>
    <property type="match status" value="1"/>
</dbReference>
<organism evidence="2">
    <name type="scientific">Aphanomyces stellatus</name>
    <dbReference type="NCBI Taxonomy" id="120398"/>
    <lineage>
        <taxon>Eukaryota</taxon>
        <taxon>Sar</taxon>
        <taxon>Stramenopiles</taxon>
        <taxon>Oomycota</taxon>
        <taxon>Saprolegniomycetes</taxon>
        <taxon>Saprolegniales</taxon>
        <taxon>Verrucalvaceae</taxon>
        <taxon>Aphanomyces</taxon>
    </lineage>
</organism>
<protein>
    <recommendedName>
        <fullName evidence="1">Nuclear pore complex protein NUP96 C-terminal domain-containing protein</fullName>
    </recommendedName>
</protein>
<accession>A0A6A4ZQC5</accession>
<gene>
    <name evidence="2" type="ORF">As57867_003419</name>
</gene>
<dbReference type="Gene3D" id="1.25.40.690">
    <property type="match status" value="1"/>
</dbReference>
<feature type="domain" description="Nuclear pore complex protein NUP96 C-terminal" evidence="1">
    <location>
        <begin position="177"/>
        <end position="428"/>
    </location>
</feature>
<proteinExistence type="predicted"/>
<dbReference type="OrthoDB" id="3797628at2759"/>
<evidence type="ECO:0000259" key="1">
    <source>
        <dbReference type="Pfam" id="PF12110"/>
    </source>
</evidence>
<feature type="non-terminal residue" evidence="2">
    <location>
        <position position="1"/>
    </location>
</feature>
<sequence length="601" mass="65744">VVVEPAPPAPVAPPAAPKRFHFALPAAATASWQGPTTSLDMGVSMGRSFRGASFGPNGQLVVLSRDRKVHVHRPAPSSTAASLPLLAVHQAIAQTSSAHHKALPRDVSAHVHRYVAADPASGRTLMWKLVLALFGQEPNVSNGHVDADRRDVFVSRWFEEAVAASSASSSTTNGLKAVLQALCQRKLVVAAQRATQVGNFRLAMLLAQAQVYESSDVRLQLRAQLSQWEDQGTTRYMEKELTWIYSLLAGSVGVVTTQAAASMDWVQMLALVLWYHEGPTSLAKALDVYQSYVHKGWCKPALTRHMKLDVLMELLQLACGAKTSLASVLATVPDDIAWHLNALLASLPGQRLRLSVQASALVTRQYLSHLVSAGRIEDALYVALTLPTAVEREATARAILDRHVTTTTNLTALEALVPPEWIHHALALSSLSVADYGAAVGHWLRAKDWAAAHDLLVDCVVFPALFCNDTTDLRRVLDVLAPHADRAIPQWATYGRVVRAYLVLRDDKSHATLESVVGLCDQLKQWQRHPRHSLHRPRGHREMEVACLSNMLTYVTDIALRLLEPSISTTWLDRLEGNVRGDCFGEGFRATTLVRACAAFE</sequence>